<keyword evidence="3" id="KW-1185">Reference proteome</keyword>
<evidence type="ECO:0000313" key="3">
    <source>
        <dbReference type="Proteomes" id="UP000031408"/>
    </source>
</evidence>
<sequence length="295" mass="34375">MKFIFYGNYFYGLCAVALSIEAALQQRYPLNDPWYYLFVFLLTIFYYMYPYVRKTTMTGRNPRSNWYTRYYSLMRTNQLAIGLALAILGTAFLLKFGKHLITMSVSHWLWILVFPLAGLLYYGVNLLPRGFNLRNRGWLKPFVIGFTWAGLVNIYPVMYYDITHGLSFTTDLVSLFLFLKNFMFISVLCIMFDIKDYSTDYISSLRTFVVRLGLRKTIYSILLPLSVIGLGTFVYYAVKNHFHPMKVVLNVIPFLLLLAVAYSLLKRRTILYFLVVVDGLMLIKAICGTIAMVYF</sequence>
<dbReference type="Proteomes" id="UP000031408">
    <property type="component" value="Unassembled WGS sequence"/>
</dbReference>
<gene>
    <name evidence="2" type="ORF">OI18_02190</name>
</gene>
<feature type="transmembrane region" description="Helical" evidence="1">
    <location>
        <begin position="108"/>
        <end position="127"/>
    </location>
</feature>
<dbReference type="OrthoDB" id="1452981at2"/>
<keyword evidence="1" id="KW-0812">Transmembrane</keyword>
<protein>
    <recommendedName>
        <fullName evidence="4">UbiA prenyltransferase</fullName>
    </recommendedName>
</protein>
<name>A0A0C1IZV0_9BACT</name>
<feature type="transmembrane region" description="Helical" evidence="1">
    <location>
        <begin position="272"/>
        <end position="294"/>
    </location>
</feature>
<accession>A0A0C1IZV0</accession>
<feature type="transmembrane region" description="Helical" evidence="1">
    <location>
        <begin position="247"/>
        <end position="265"/>
    </location>
</feature>
<keyword evidence="1" id="KW-0472">Membrane</keyword>
<evidence type="ECO:0000313" key="2">
    <source>
        <dbReference type="EMBL" id="KIC96019.1"/>
    </source>
</evidence>
<dbReference type="AlphaFoldDB" id="A0A0C1IZV0"/>
<dbReference type="EMBL" id="JSVC01000002">
    <property type="protein sequence ID" value="KIC96019.1"/>
    <property type="molecule type" value="Genomic_DNA"/>
</dbReference>
<dbReference type="RefSeq" id="WP_039136761.1">
    <property type="nucleotide sequence ID" value="NZ_JSVC01000002.1"/>
</dbReference>
<reference evidence="2 3" key="1">
    <citation type="submission" date="2014-11" db="EMBL/GenBank/DDBJ databases">
        <title>Genome sequence of Flavihumibacter solisilvae 3-3.</title>
        <authorList>
            <person name="Zhou G."/>
            <person name="Li M."/>
            <person name="Wang G."/>
        </authorList>
    </citation>
    <scope>NUCLEOTIDE SEQUENCE [LARGE SCALE GENOMIC DNA]</scope>
    <source>
        <strain evidence="2 3">3-3</strain>
    </source>
</reference>
<feature type="transmembrane region" description="Helical" evidence="1">
    <location>
        <begin position="172"/>
        <end position="192"/>
    </location>
</feature>
<proteinExistence type="predicted"/>
<evidence type="ECO:0000256" key="1">
    <source>
        <dbReference type="SAM" id="Phobius"/>
    </source>
</evidence>
<feature type="transmembrane region" description="Helical" evidence="1">
    <location>
        <begin position="213"/>
        <end position="235"/>
    </location>
</feature>
<dbReference type="STRING" id="1349421.OI18_02190"/>
<evidence type="ECO:0008006" key="4">
    <source>
        <dbReference type="Google" id="ProtNLM"/>
    </source>
</evidence>
<organism evidence="2 3">
    <name type="scientific">Flavihumibacter solisilvae</name>
    <dbReference type="NCBI Taxonomy" id="1349421"/>
    <lineage>
        <taxon>Bacteria</taxon>
        <taxon>Pseudomonadati</taxon>
        <taxon>Bacteroidota</taxon>
        <taxon>Chitinophagia</taxon>
        <taxon>Chitinophagales</taxon>
        <taxon>Chitinophagaceae</taxon>
        <taxon>Flavihumibacter</taxon>
    </lineage>
</organism>
<keyword evidence="1" id="KW-1133">Transmembrane helix</keyword>
<comment type="caution">
    <text evidence="2">The sequence shown here is derived from an EMBL/GenBank/DDBJ whole genome shotgun (WGS) entry which is preliminary data.</text>
</comment>
<feature type="transmembrane region" description="Helical" evidence="1">
    <location>
        <begin position="35"/>
        <end position="52"/>
    </location>
</feature>
<feature type="transmembrane region" description="Helical" evidence="1">
    <location>
        <begin position="139"/>
        <end position="160"/>
    </location>
</feature>
<feature type="transmembrane region" description="Helical" evidence="1">
    <location>
        <begin position="73"/>
        <end position="96"/>
    </location>
</feature>